<evidence type="ECO:0000256" key="6">
    <source>
        <dbReference type="SAM" id="Phobius"/>
    </source>
</evidence>
<feature type="transmembrane region" description="Helical" evidence="6">
    <location>
        <begin position="246"/>
        <end position="266"/>
    </location>
</feature>
<accession>A0A2P2I6Q3</accession>
<feature type="transmembrane region" description="Helical" evidence="6">
    <location>
        <begin position="286"/>
        <end position="306"/>
    </location>
</feature>
<feature type="transmembrane region" description="Helical" evidence="6">
    <location>
        <begin position="29"/>
        <end position="53"/>
    </location>
</feature>
<dbReference type="InterPro" id="IPR026749">
    <property type="entry name" value="Tmem135"/>
</dbReference>
<evidence type="ECO:0000259" key="7">
    <source>
        <dbReference type="Pfam" id="PF15982"/>
    </source>
</evidence>
<comment type="subcellular location">
    <subcellularLocation>
        <location evidence="1">Endomembrane system</location>
        <topology evidence="1">Multi-pass membrane protein</topology>
    </subcellularLocation>
</comment>
<keyword evidence="3 6" id="KW-0812">Transmembrane</keyword>
<dbReference type="Pfam" id="PF15982">
    <property type="entry name" value="TMEM135_C_rich"/>
    <property type="match status" value="1"/>
</dbReference>
<evidence type="ECO:0000256" key="4">
    <source>
        <dbReference type="ARBA" id="ARBA00022989"/>
    </source>
</evidence>
<feature type="transmembrane region" description="Helical" evidence="6">
    <location>
        <begin position="101"/>
        <end position="119"/>
    </location>
</feature>
<keyword evidence="4 6" id="KW-1133">Transmembrane helix</keyword>
<evidence type="ECO:0000256" key="3">
    <source>
        <dbReference type="ARBA" id="ARBA00022692"/>
    </source>
</evidence>
<protein>
    <submittedName>
        <fullName evidence="8">Transmembrane protein 135-like</fullName>
    </submittedName>
</protein>
<feature type="domain" description="Transmembrane protein 135 N-terminal" evidence="7">
    <location>
        <begin position="11"/>
        <end position="145"/>
    </location>
</feature>
<evidence type="ECO:0000256" key="1">
    <source>
        <dbReference type="ARBA" id="ARBA00004127"/>
    </source>
</evidence>
<feature type="transmembrane region" description="Helical" evidence="6">
    <location>
        <begin position="318"/>
        <end position="343"/>
    </location>
</feature>
<dbReference type="AlphaFoldDB" id="A0A2P2I6Q3"/>
<dbReference type="PANTHER" id="PTHR12459:SF15">
    <property type="entry name" value="TRANSMEMBRANE PROTEIN 135"/>
    <property type="match status" value="1"/>
</dbReference>
<dbReference type="GO" id="GO:0012505">
    <property type="term" value="C:endomembrane system"/>
    <property type="evidence" value="ECO:0007669"/>
    <property type="project" value="UniProtKB-SubCell"/>
</dbReference>
<dbReference type="EMBL" id="IACF01004113">
    <property type="protein sequence ID" value="LAB69707.1"/>
    <property type="molecule type" value="mRNA"/>
</dbReference>
<evidence type="ECO:0000256" key="5">
    <source>
        <dbReference type="ARBA" id="ARBA00023136"/>
    </source>
</evidence>
<evidence type="ECO:0000256" key="2">
    <source>
        <dbReference type="ARBA" id="ARBA00008924"/>
    </source>
</evidence>
<evidence type="ECO:0000313" key="8">
    <source>
        <dbReference type="EMBL" id="LAB69707.1"/>
    </source>
</evidence>
<sequence>MPSVYSKLLHYSCYEIGHTWEPSCRSSSLYIFASAFIASCQIYAVVYAVTAALQYKSLNNKKKILRLFINYLRSVLFLTTNAFGHNAAFCAFRHLLGHISYPTVSFLPGILASLAAILIERPSRRSLLAIYVTNVASECAYNIAVESGMVRPVRHGSLIMFCAALAVLGASYRSNQYQPPPLLASILRFFVGNREKGNNRVAQAPVDEPACDRHRSWSAVLSGRSPCCPHPDSCVRYSATAGAVGAVKGVLASMVLRLLVSVPALIRRPDFLPRLLPRILVSSSHLRLGAFIGWFCGSFRLVSCVCRSLRGSDSASHGAAAGAIAALGMVVYPAPSFALYSAWKTVEMLCSMGVSAGVVPAIPGATELLYCIMTAYLLHVSAVHQHYMKPSYWALLMKLTDNRIGEFNRHLLHPYGQDSGRNFQHFWPDYKRQVPHALLAKYPLGIASIPRP</sequence>
<name>A0A2P2I6Q3_9CRUS</name>
<dbReference type="PANTHER" id="PTHR12459">
    <property type="entry name" value="TRANSMEMBRANE PROTEIN 135-RELATED"/>
    <property type="match status" value="1"/>
</dbReference>
<reference evidence="8" key="1">
    <citation type="journal article" date="2018" name="Biosci. Biotechnol. Biochem.">
        <title>Polysaccharide hydrolase of the hadal zone amphipods Hirondellea gigas.</title>
        <authorList>
            <person name="Kobayashi H."/>
            <person name="Nagahama T."/>
            <person name="Arai W."/>
            <person name="Sasagawa Y."/>
            <person name="Umeda M."/>
            <person name="Hayashi T."/>
            <person name="Nikaido I."/>
            <person name="Watanabe H."/>
            <person name="Oguri K."/>
            <person name="Kitazato H."/>
            <person name="Fujioka K."/>
            <person name="Kido Y."/>
            <person name="Takami H."/>
        </authorList>
    </citation>
    <scope>NUCLEOTIDE SEQUENCE</scope>
    <source>
        <tissue evidence="8">Whole body</tissue>
    </source>
</reference>
<proteinExistence type="evidence at transcript level"/>
<organism evidence="8">
    <name type="scientific">Hirondellea gigas</name>
    <dbReference type="NCBI Taxonomy" id="1518452"/>
    <lineage>
        <taxon>Eukaryota</taxon>
        <taxon>Metazoa</taxon>
        <taxon>Ecdysozoa</taxon>
        <taxon>Arthropoda</taxon>
        <taxon>Crustacea</taxon>
        <taxon>Multicrustacea</taxon>
        <taxon>Malacostraca</taxon>
        <taxon>Eumalacostraca</taxon>
        <taxon>Peracarida</taxon>
        <taxon>Amphipoda</taxon>
        <taxon>Amphilochidea</taxon>
        <taxon>Lysianassida</taxon>
        <taxon>Lysianassidira</taxon>
        <taxon>Lysianassoidea</taxon>
        <taxon>Lysianassidae</taxon>
        <taxon>Hirondellea</taxon>
    </lineage>
</organism>
<feature type="transmembrane region" description="Helical" evidence="6">
    <location>
        <begin position="355"/>
        <end position="378"/>
    </location>
</feature>
<dbReference type="InterPro" id="IPR031926">
    <property type="entry name" value="TMEM135_N"/>
</dbReference>
<comment type="similarity">
    <text evidence="2">Belongs to the TMEM135 family.</text>
</comment>
<keyword evidence="5 6" id="KW-0472">Membrane</keyword>